<gene>
    <name evidence="2" type="ORF">EJ06DRAFT_530008</name>
</gene>
<name>A0A6G1HYM5_9PEZI</name>
<protein>
    <recommendedName>
        <fullName evidence="4">Secreted protein</fullName>
    </recommendedName>
</protein>
<dbReference type="EMBL" id="ML996694">
    <property type="protein sequence ID" value="KAF2400919.1"/>
    <property type="molecule type" value="Genomic_DNA"/>
</dbReference>
<dbReference type="AlphaFoldDB" id="A0A6G1HYM5"/>
<keyword evidence="3" id="KW-1185">Reference proteome</keyword>
<organism evidence="2 3">
    <name type="scientific">Trichodelitschia bisporula</name>
    <dbReference type="NCBI Taxonomy" id="703511"/>
    <lineage>
        <taxon>Eukaryota</taxon>
        <taxon>Fungi</taxon>
        <taxon>Dikarya</taxon>
        <taxon>Ascomycota</taxon>
        <taxon>Pezizomycotina</taxon>
        <taxon>Dothideomycetes</taxon>
        <taxon>Dothideomycetes incertae sedis</taxon>
        <taxon>Phaeotrichales</taxon>
        <taxon>Phaeotrichaceae</taxon>
        <taxon>Trichodelitschia</taxon>
    </lineage>
</organism>
<keyword evidence="1" id="KW-0732">Signal</keyword>
<reference evidence="2" key="1">
    <citation type="journal article" date="2020" name="Stud. Mycol.">
        <title>101 Dothideomycetes genomes: a test case for predicting lifestyles and emergence of pathogens.</title>
        <authorList>
            <person name="Haridas S."/>
            <person name="Albert R."/>
            <person name="Binder M."/>
            <person name="Bloem J."/>
            <person name="Labutti K."/>
            <person name="Salamov A."/>
            <person name="Andreopoulos B."/>
            <person name="Baker S."/>
            <person name="Barry K."/>
            <person name="Bills G."/>
            <person name="Bluhm B."/>
            <person name="Cannon C."/>
            <person name="Castanera R."/>
            <person name="Culley D."/>
            <person name="Daum C."/>
            <person name="Ezra D."/>
            <person name="Gonzalez J."/>
            <person name="Henrissat B."/>
            <person name="Kuo A."/>
            <person name="Liang C."/>
            <person name="Lipzen A."/>
            <person name="Lutzoni F."/>
            <person name="Magnuson J."/>
            <person name="Mondo S."/>
            <person name="Nolan M."/>
            <person name="Ohm R."/>
            <person name="Pangilinan J."/>
            <person name="Park H.-J."/>
            <person name="Ramirez L."/>
            <person name="Alfaro M."/>
            <person name="Sun H."/>
            <person name="Tritt A."/>
            <person name="Yoshinaga Y."/>
            <person name="Zwiers L.-H."/>
            <person name="Turgeon B."/>
            <person name="Goodwin S."/>
            <person name="Spatafora J."/>
            <person name="Crous P."/>
            <person name="Grigoriev I."/>
        </authorList>
    </citation>
    <scope>NUCLEOTIDE SEQUENCE</scope>
    <source>
        <strain evidence="2">CBS 262.69</strain>
    </source>
</reference>
<evidence type="ECO:0000313" key="2">
    <source>
        <dbReference type="EMBL" id="KAF2400919.1"/>
    </source>
</evidence>
<evidence type="ECO:0008006" key="4">
    <source>
        <dbReference type="Google" id="ProtNLM"/>
    </source>
</evidence>
<evidence type="ECO:0000256" key="1">
    <source>
        <dbReference type="SAM" id="SignalP"/>
    </source>
</evidence>
<accession>A0A6G1HYM5</accession>
<evidence type="ECO:0000313" key="3">
    <source>
        <dbReference type="Proteomes" id="UP000799640"/>
    </source>
</evidence>
<feature type="chain" id="PRO_5026303663" description="Secreted protein" evidence="1">
    <location>
        <begin position="31"/>
        <end position="128"/>
    </location>
</feature>
<feature type="signal peptide" evidence="1">
    <location>
        <begin position="1"/>
        <end position="30"/>
    </location>
</feature>
<proteinExistence type="predicted"/>
<sequence>MSTFMLRPMVSIHGCRLLCVLSTSAPLALTVFGGPRRWPQDWRPANSLVHEADYRNPRVLHQHSQAAHTQPGIWPTASITGRRRAFLFLEATPHTHPPFPSLPLILPLIPLIVPSPIDVARKASHPSS</sequence>
<dbReference type="Proteomes" id="UP000799640">
    <property type="component" value="Unassembled WGS sequence"/>
</dbReference>